<dbReference type="SUPFAM" id="SSF56112">
    <property type="entry name" value="Protein kinase-like (PK-like)"/>
    <property type="match status" value="1"/>
</dbReference>
<reference evidence="3 4" key="1">
    <citation type="journal article" date="2019" name="New Phytol.">
        <title>Comparative genomics reveals unique wood-decay strategies and fruiting body development in the Schizophyllaceae.</title>
        <authorList>
            <person name="Almasi E."/>
            <person name="Sahu N."/>
            <person name="Krizsan K."/>
            <person name="Balint B."/>
            <person name="Kovacs G.M."/>
            <person name="Kiss B."/>
            <person name="Cseklye J."/>
            <person name="Drula E."/>
            <person name="Henrissat B."/>
            <person name="Nagy I."/>
            <person name="Chovatia M."/>
            <person name="Adam C."/>
            <person name="LaButti K."/>
            <person name="Lipzen A."/>
            <person name="Riley R."/>
            <person name="Grigoriev I.V."/>
            <person name="Nagy L.G."/>
        </authorList>
    </citation>
    <scope>NUCLEOTIDE SEQUENCE [LARGE SCALE GENOMIC DNA]</scope>
    <source>
        <strain evidence="3 4">NL-1724</strain>
    </source>
</reference>
<feature type="domain" description="Fungal-type protein kinase" evidence="2">
    <location>
        <begin position="186"/>
        <end position="527"/>
    </location>
</feature>
<dbReference type="InterPro" id="IPR040976">
    <property type="entry name" value="Pkinase_fungal"/>
</dbReference>
<evidence type="ECO:0000313" key="3">
    <source>
        <dbReference type="EMBL" id="TRM56474.1"/>
    </source>
</evidence>
<feature type="region of interest" description="Disordered" evidence="1">
    <location>
        <begin position="1"/>
        <end position="40"/>
    </location>
</feature>
<evidence type="ECO:0000256" key="1">
    <source>
        <dbReference type="SAM" id="MobiDB-lite"/>
    </source>
</evidence>
<evidence type="ECO:0000313" key="4">
    <source>
        <dbReference type="Proteomes" id="UP000320762"/>
    </source>
</evidence>
<comment type="caution">
    <text evidence="3">The sequence shown here is derived from an EMBL/GenBank/DDBJ whole genome shotgun (WGS) entry which is preliminary data.</text>
</comment>
<evidence type="ECO:0000259" key="2">
    <source>
        <dbReference type="Pfam" id="PF17667"/>
    </source>
</evidence>
<protein>
    <recommendedName>
        <fullName evidence="2">Fungal-type protein kinase domain-containing protein</fullName>
    </recommendedName>
</protein>
<dbReference type="Gene3D" id="1.10.510.10">
    <property type="entry name" value="Transferase(Phosphotransferase) domain 1"/>
    <property type="match status" value="1"/>
</dbReference>
<sequence length="684" mass="76410">MPPAEDSQRLCTQRHKSNSGGGASSRKSQDAAPTIPPYPSSRLLERPTACILLPHAALEKDAVTALERASVEICGTVSTLFPDNMFPTPPSFVVGALDDLLYSLKERKWINYPSPSLYADPACQARSMAKYLNDFTRCCCLGYTGMKCPIPTTPRQWIVIESTRTLSNGETRQVPGIALADAGVDDVQWADVLCDVQIVGGPDCMPEALRRLSSGAANAFATQQDRLYHVGLALGGDVVQLACYDRAGLVLSVPCNVHDTPVIFARMIMGLTLLDKTHGGKDPSIVSRNGLRFVTVGGLEYEIAETLSITKDIHGRTTCWRCRLPDSDQDFVVKNVWADKKRPITEGEFLEMAASLEGVADVVCEETVLRPDGMPYTTTVLRDALGGTSERWAIIGHIPQLELRRLVLKPYARPLQEFASKEELLSVLRDSVKAHWDLYEVKDVLHCDISDNNIMIHEQPGSSLRRGLLIDLSCAVLVKGREKVGPIGRRTGTLPFMACDIVQYSDRVAHGPWHDLESFLYVLMIICAIYSGPLNTPREDFDLRDSPMSAWVSGDGDQKAVIMYQYEDDEFRTFLDSVFDPYFDDLKDLVCELRTVILRNWDRKVTHHDVLEVLDRHIRARRSARERPLAVEDSDRDLPVDADCSKVELRQKRKRRPVASKDDMMAATDRSIRLSKRKKIVHAD</sequence>
<organism evidence="3 4">
    <name type="scientific">Schizophyllum amplum</name>
    <dbReference type="NCBI Taxonomy" id="97359"/>
    <lineage>
        <taxon>Eukaryota</taxon>
        <taxon>Fungi</taxon>
        <taxon>Dikarya</taxon>
        <taxon>Basidiomycota</taxon>
        <taxon>Agaricomycotina</taxon>
        <taxon>Agaricomycetes</taxon>
        <taxon>Agaricomycetidae</taxon>
        <taxon>Agaricales</taxon>
        <taxon>Schizophyllaceae</taxon>
        <taxon>Schizophyllum</taxon>
    </lineage>
</organism>
<dbReference type="AlphaFoldDB" id="A0A550BV96"/>
<dbReference type="PANTHER" id="PTHR38248">
    <property type="entry name" value="FUNK1 6"/>
    <property type="match status" value="1"/>
</dbReference>
<dbReference type="OrthoDB" id="5584477at2759"/>
<name>A0A550BV96_9AGAR</name>
<dbReference type="PANTHER" id="PTHR38248:SF2">
    <property type="entry name" value="FUNK1 11"/>
    <property type="match status" value="1"/>
</dbReference>
<dbReference type="Pfam" id="PF17667">
    <property type="entry name" value="Pkinase_fungal"/>
    <property type="match status" value="1"/>
</dbReference>
<dbReference type="Proteomes" id="UP000320762">
    <property type="component" value="Unassembled WGS sequence"/>
</dbReference>
<proteinExistence type="predicted"/>
<dbReference type="InterPro" id="IPR011009">
    <property type="entry name" value="Kinase-like_dom_sf"/>
</dbReference>
<gene>
    <name evidence="3" type="ORF">BD626DRAFT_619197</name>
</gene>
<keyword evidence="4" id="KW-1185">Reference proteome</keyword>
<dbReference type="EMBL" id="VDMD01000069">
    <property type="protein sequence ID" value="TRM56474.1"/>
    <property type="molecule type" value="Genomic_DNA"/>
</dbReference>
<accession>A0A550BV96</accession>